<protein>
    <submittedName>
        <fullName evidence="2">MoxR-like ATPase</fullName>
    </submittedName>
</protein>
<dbReference type="EMBL" id="JACHHH010000002">
    <property type="protein sequence ID" value="MBB6040574.1"/>
    <property type="molecule type" value="Genomic_DNA"/>
</dbReference>
<organism evidence="2 3">
    <name type="scientific">Oribacterium sinus</name>
    <dbReference type="NCBI Taxonomy" id="237576"/>
    <lineage>
        <taxon>Bacteria</taxon>
        <taxon>Bacillati</taxon>
        <taxon>Bacillota</taxon>
        <taxon>Clostridia</taxon>
        <taxon>Lachnospirales</taxon>
        <taxon>Lachnospiraceae</taxon>
        <taxon>Oribacterium</taxon>
    </lineage>
</organism>
<dbReference type="Pfam" id="PF07728">
    <property type="entry name" value="AAA_5"/>
    <property type="match status" value="1"/>
</dbReference>
<dbReference type="Proteomes" id="UP000522163">
    <property type="component" value="Unassembled WGS sequence"/>
</dbReference>
<sequence length="306" mass="34335">MKDILTFLEEEGISEKLLEELRSFRSFYKLEEEDEKRLPKMEYLYYGKEIWEAAIAALLSGANLLLDGPKATGKNVLAQGLALAFSRPEWDISLYVNSDASSLVGSDTFSQGEVKLRKGPILECALRGGFGILDEINMAKNESLAVLHATLDFRHSIDLPGYGQFPLHEATRFIGTMNYGYAGTREVNEALASRFLVLHMPVISAENLDKLLMHQFPNLSEEYRKQFALLFSEIQEKVSGGEISSRSLDLRGLISSIKAMQKGLSVSKALEMGLVNKSFDLYERQLVQDLLDARIPKELSGERIFL</sequence>
<dbReference type="GO" id="GO:0016887">
    <property type="term" value="F:ATP hydrolysis activity"/>
    <property type="evidence" value="ECO:0007669"/>
    <property type="project" value="InterPro"/>
</dbReference>
<accession>A0A7W9SEA1</accession>
<dbReference type="SUPFAM" id="SSF52540">
    <property type="entry name" value="P-loop containing nucleoside triphosphate hydrolases"/>
    <property type="match status" value="1"/>
</dbReference>
<dbReference type="InterPro" id="IPR011704">
    <property type="entry name" value="ATPase_dyneun-rel_AAA"/>
</dbReference>
<reference evidence="2 3" key="1">
    <citation type="submission" date="2020-08" db="EMBL/GenBank/DDBJ databases">
        <title>Genomic Encyclopedia of Type Strains, Phase IV (KMG-IV): sequencing the most valuable type-strain genomes for metagenomic binning, comparative biology and taxonomic classification.</title>
        <authorList>
            <person name="Goeker M."/>
        </authorList>
    </citation>
    <scope>NUCLEOTIDE SEQUENCE [LARGE SCALE GENOMIC DNA]</scope>
    <source>
        <strain evidence="2 3">DSM 17245</strain>
    </source>
</reference>
<gene>
    <name evidence="2" type="ORF">HNQ46_000537</name>
</gene>
<comment type="caution">
    <text evidence="2">The sequence shown here is derived from an EMBL/GenBank/DDBJ whole genome shotgun (WGS) entry which is preliminary data.</text>
</comment>
<dbReference type="InterPro" id="IPR027417">
    <property type="entry name" value="P-loop_NTPase"/>
</dbReference>
<name>A0A7W9SEA1_9FIRM</name>
<feature type="domain" description="ATPase dynein-related AAA" evidence="1">
    <location>
        <begin position="63"/>
        <end position="195"/>
    </location>
</feature>
<dbReference type="PANTHER" id="PTHR42759">
    <property type="entry name" value="MOXR FAMILY PROTEIN"/>
    <property type="match status" value="1"/>
</dbReference>
<evidence type="ECO:0000259" key="1">
    <source>
        <dbReference type="Pfam" id="PF07728"/>
    </source>
</evidence>
<dbReference type="Gene3D" id="3.40.50.300">
    <property type="entry name" value="P-loop containing nucleotide triphosphate hydrolases"/>
    <property type="match status" value="1"/>
</dbReference>
<dbReference type="GO" id="GO:0005524">
    <property type="term" value="F:ATP binding"/>
    <property type="evidence" value="ECO:0007669"/>
    <property type="project" value="InterPro"/>
</dbReference>
<dbReference type="AlphaFoldDB" id="A0A7W9SEA1"/>
<proteinExistence type="predicted"/>
<dbReference type="GeneID" id="85014098"/>
<dbReference type="RefSeq" id="WP_183682637.1">
    <property type="nucleotide sequence ID" value="NZ_CAUQIH010000016.1"/>
</dbReference>
<dbReference type="InterPro" id="IPR050764">
    <property type="entry name" value="CbbQ/NirQ/NorQ/GpvN"/>
</dbReference>
<dbReference type="PANTHER" id="PTHR42759:SF1">
    <property type="entry name" value="MAGNESIUM-CHELATASE SUBUNIT CHLD"/>
    <property type="match status" value="1"/>
</dbReference>
<evidence type="ECO:0000313" key="2">
    <source>
        <dbReference type="EMBL" id="MBB6040574.1"/>
    </source>
</evidence>
<evidence type="ECO:0000313" key="3">
    <source>
        <dbReference type="Proteomes" id="UP000522163"/>
    </source>
</evidence>